<dbReference type="PANTHER" id="PTHR38773">
    <property type="entry name" value="PROTEIN SPRT"/>
    <property type="match status" value="1"/>
</dbReference>
<dbReference type="Pfam" id="PF10263">
    <property type="entry name" value="SprT-like"/>
    <property type="match status" value="1"/>
</dbReference>
<comment type="caution">
    <text evidence="2">The sequence shown here is derived from an EMBL/GenBank/DDBJ whole genome shotgun (WGS) entry which is preliminary data.</text>
</comment>
<dbReference type="Proteomes" id="UP000838672">
    <property type="component" value="Unassembled WGS sequence"/>
</dbReference>
<evidence type="ECO:0000313" key="2">
    <source>
        <dbReference type="EMBL" id="CAH0532605.1"/>
    </source>
</evidence>
<dbReference type="Pfam" id="PF17283">
    <property type="entry name" value="Zn_ribbon_SprT"/>
    <property type="match status" value="1"/>
</dbReference>
<name>A0ABM8ZQM9_9VIBR</name>
<evidence type="ECO:0000313" key="3">
    <source>
        <dbReference type="Proteomes" id="UP000838672"/>
    </source>
</evidence>
<dbReference type="NCBIfam" id="NF003421">
    <property type="entry name" value="PRK04860.1"/>
    <property type="match status" value="1"/>
</dbReference>
<sequence>MNKQKIEISDIQRQQVEQALGQWHHIACQYFQKSPPVPEINFALRGKAAGTAHAQRWLIRLNAVLFCDNQTEFVQQVIPHELAHLWAFYLYGNRQKPHGDAWRAIMTQVFQRPADVTHQFDISASQGERYIYHCACQQHHLTIRRHNKIQRGQTQYRCKTCGETLRAQTQ</sequence>
<feature type="domain" description="SprT-like" evidence="1">
    <location>
        <begin position="18"/>
        <end position="168"/>
    </location>
</feature>
<dbReference type="EMBL" id="CAKLDI010000001">
    <property type="protein sequence ID" value="CAH0532605.1"/>
    <property type="molecule type" value="Genomic_DNA"/>
</dbReference>
<keyword evidence="3" id="KW-1185">Reference proteome</keyword>
<organism evidence="2 3">
    <name type="scientific">Vibrio stylophorae</name>
    <dbReference type="NCBI Taxonomy" id="659351"/>
    <lineage>
        <taxon>Bacteria</taxon>
        <taxon>Pseudomonadati</taxon>
        <taxon>Pseudomonadota</taxon>
        <taxon>Gammaproteobacteria</taxon>
        <taxon>Vibrionales</taxon>
        <taxon>Vibrionaceae</taxon>
        <taxon>Vibrio</taxon>
    </lineage>
</organism>
<protein>
    <submittedName>
        <fullName evidence="2">Protein SprT</fullName>
    </submittedName>
</protein>
<proteinExistence type="predicted"/>
<dbReference type="InterPro" id="IPR035240">
    <property type="entry name" value="SprT_Zn_ribbon"/>
</dbReference>
<dbReference type="PANTHER" id="PTHR38773:SF1">
    <property type="entry name" value="PROTEIN SPRT"/>
    <property type="match status" value="1"/>
</dbReference>
<evidence type="ECO:0000259" key="1">
    <source>
        <dbReference type="SMART" id="SM00731"/>
    </source>
</evidence>
<dbReference type="SMART" id="SM00731">
    <property type="entry name" value="SprT"/>
    <property type="match status" value="1"/>
</dbReference>
<gene>
    <name evidence="2" type="primary">sprT</name>
    <name evidence="2" type="ORF">VST7929_00444</name>
</gene>
<accession>A0ABM8ZQM9</accession>
<dbReference type="InterPro" id="IPR006640">
    <property type="entry name" value="SprT-like_domain"/>
</dbReference>
<dbReference type="RefSeq" id="WP_237464542.1">
    <property type="nucleotide sequence ID" value="NZ_CAKLDI010000001.1"/>
</dbReference>
<reference evidence="2" key="1">
    <citation type="submission" date="2021-11" db="EMBL/GenBank/DDBJ databases">
        <authorList>
            <person name="Rodrigo-Torres L."/>
            <person name="Arahal R. D."/>
            <person name="Lucena T."/>
        </authorList>
    </citation>
    <scope>NUCLEOTIDE SEQUENCE</scope>
    <source>
        <strain evidence="2">CECT 7929</strain>
    </source>
</reference>